<keyword evidence="9" id="KW-1185">Reference proteome</keyword>
<dbReference type="Pfam" id="PF00010">
    <property type="entry name" value="HLH"/>
    <property type="match status" value="1"/>
</dbReference>
<dbReference type="PANTHER" id="PTHR45844:SF4">
    <property type="entry name" value="OS09G0410700 PROTEIN"/>
    <property type="match status" value="1"/>
</dbReference>
<comment type="caution">
    <text evidence="8">The sequence shown here is derived from an EMBL/GenBank/DDBJ whole genome shotgun (WGS) entry which is preliminary data.</text>
</comment>
<keyword evidence="4" id="KW-0804">Transcription</keyword>
<dbReference type="GO" id="GO:0003677">
    <property type="term" value="F:DNA binding"/>
    <property type="evidence" value="ECO:0007669"/>
    <property type="project" value="UniProtKB-KW"/>
</dbReference>
<dbReference type="InterPro" id="IPR036638">
    <property type="entry name" value="HLH_DNA-bd_sf"/>
</dbReference>
<feature type="region of interest" description="Disordered" evidence="6">
    <location>
        <begin position="269"/>
        <end position="307"/>
    </location>
</feature>
<proteinExistence type="inferred from homology"/>
<protein>
    <recommendedName>
        <fullName evidence="7">BHLH domain-containing protein</fullName>
    </recommendedName>
</protein>
<reference evidence="8" key="1">
    <citation type="submission" date="2020-07" db="EMBL/GenBank/DDBJ databases">
        <title>Genome sequence and genetic diversity analysis of an under-domesticated orphan crop, white fonio (Digitaria exilis).</title>
        <authorList>
            <person name="Bennetzen J.L."/>
            <person name="Chen S."/>
            <person name="Ma X."/>
            <person name="Wang X."/>
            <person name="Yssel A.E.J."/>
            <person name="Chaluvadi S.R."/>
            <person name="Johnson M."/>
            <person name="Gangashetty P."/>
            <person name="Hamidou F."/>
            <person name="Sanogo M.D."/>
            <person name="Zwaenepoel A."/>
            <person name="Wallace J."/>
            <person name="Van De Peer Y."/>
            <person name="Van Deynze A."/>
        </authorList>
    </citation>
    <scope>NUCLEOTIDE SEQUENCE</scope>
    <source>
        <tissue evidence="8">Leaves</tissue>
    </source>
</reference>
<evidence type="ECO:0000256" key="3">
    <source>
        <dbReference type="ARBA" id="ARBA00023125"/>
    </source>
</evidence>
<dbReference type="Proteomes" id="UP000636709">
    <property type="component" value="Unassembled WGS sequence"/>
</dbReference>
<keyword evidence="3" id="KW-0238">DNA-binding</keyword>
<evidence type="ECO:0000313" key="9">
    <source>
        <dbReference type="Proteomes" id="UP000636709"/>
    </source>
</evidence>
<dbReference type="InterPro" id="IPR011598">
    <property type="entry name" value="bHLH_dom"/>
</dbReference>
<dbReference type="CDD" id="cd11455">
    <property type="entry name" value="bHLH_AtAIG1_like"/>
    <property type="match status" value="1"/>
</dbReference>
<dbReference type="OrthoDB" id="71302at2759"/>
<feature type="region of interest" description="Disordered" evidence="6">
    <location>
        <begin position="320"/>
        <end position="357"/>
    </location>
</feature>
<keyword evidence="5" id="KW-0539">Nucleus</keyword>
<evidence type="ECO:0000313" key="8">
    <source>
        <dbReference type="EMBL" id="KAF8695256.1"/>
    </source>
</evidence>
<dbReference type="PANTHER" id="PTHR45844">
    <property type="entry name" value="TRANSCRIPTION FACTOR BHLH30"/>
    <property type="match status" value="1"/>
</dbReference>
<name>A0A835BCZ3_9POAL</name>
<dbReference type="FunFam" id="4.10.280.10:FF:000070">
    <property type="entry name" value="transcription factor bHLH30"/>
    <property type="match status" value="1"/>
</dbReference>
<dbReference type="AlphaFoldDB" id="A0A835BCZ3"/>
<feature type="domain" description="BHLH" evidence="7">
    <location>
        <begin position="109"/>
        <end position="158"/>
    </location>
</feature>
<dbReference type="SUPFAM" id="SSF47459">
    <property type="entry name" value="HLH, helix-loop-helix DNA-binding domain"/>
    <property type="match status" value="1"/>
</dbReference>
<feature type="compositionally biased region" description="Low complexity" evidence="6">
    <location>
        <begin position="326"/>
        <end position="335"/>
    </location>
</feature>
<dbReference type="Gene3D" id="4.10.280.10">
    <property type="entry name" value="Helix-loop-helix DNA-binding domain"/>
    <property type="match status" value="1"/>
</dbReference>
<dbReference type="EMBL" id="JACEFO010001897">
    <property type="protein sequence ID" value="KAF8695256.1"/>
    <property type="molecule type" value="Genomic_DNA"/>
</dbReference>
<keyword evidence="2" id="KW-0805">Transcription regulation</keyword>
<evidence type="ECO:0000256" key="1">
    <source>
        <dbReference type="ARBA" id="ARBA00005510"/>
    </source>
</evidence>
<comment type="similarity">
    <text evidence="1">Belongs to the bHLH protein family.</text>
</comment>
<sequence>MWGGGVEHGSQQEAAPHQLLPWLGAAPFSDPAVGFGAAAMGAYASCDGGVGALAGLGHGGMFGFGFDQQQQQRAVEGSGKAVVSGLLGTLQAELGRMTSREMMEAKALAASRSHSEAERRRRQRINGHLARLRSLLPNTTKTDKASLLAEVLDHVKELKRQTSAMMVAAKASASATAIDDDYEGSEAGPAQLLPSEADELAVDATADRAGRLVVRASLCCEDRPDLIPDMVRALAALRMRARRAEITTLGGRVRSVLLITADDEGAGDLAGEDDVEVGGDGWGRPSGRPRCGRGGHEGTTSSSHRRHECIASVQEALRGVMDRRTTASGDTSSSGAAGGGSIKRQRMNYGAQEPCSV</sequence>
<dbReference type="InterPro" id="IPR045847">
    <property type="entry name" value="AIG1-like"/>
</dbReference>
<organism evidence="8 9">
    <name type="scientific">Digitaria exilis</name>
    <dbReference type="NCBI Taxonomy" id="1010633"/>
    <lineage>
        <taxon>Eukaryota</taxon>
        <taxon>Viridiplantae</taxon>
        <taxon>Streptophyta</taxon>
        <taxon>Embryophyta</taxon>
        <taxon>Tracheophyta</taxon>
        <taxon>Spermatophyta</taxon>
        <taxon>Magnoliopsida</taxon>
        <taxon>Liliopsida</taxon>
        <taxon>Poales</taxon>
        <taxon>Poaceae</taxon>
        <taxon>PACMAD clade</taxon>
        <taxon>Panicoideae</taxon>
        <taxon>Panicodae</taxon>
        <taxon>Paniceae</taxon>
        <taxon>Anthephorinae</taxon>
        <taxon>Digitaria</taxon>
    </lineage>
</organism>
<evidence type="ECO:0000256" key="2">
    <source>
        <dbReference type="ARBA" id="ARBA00023015"/>
    </source>
</evidence>
<accession>A0A835BCZ3</accession>
<evidence type="ECO:0000259" key="7">
    <source>
        <dbReference type="PROSITE" id="PS50888"/>
    </source>
</evidence>
<dbReference type="SMART" id="SM00353">
    <property type="entry name" value="HLH"/>
    <property type="match status" value="1"/>
</dbReference>
<dbReference type="Gramene" id="Dexi2A01G0017270.1">
    <property type="protein sequence ID" value="Dexi2A01G0017270.1:cds"/>
    <property type="gene ID" value="Dexi2A01G0017270"/>
</dbReference>
<gene>
    <name evidence="8" type="ORF">HU200_037473</name>
</gene>
<dbReference type="PROSITE" id="PS50888">
    <property type="entry name" value="BHLH"/>
    <property type="match status" value="1"/>
</dbReference>
<dbReference type="GO" id="GO:0046983">
    <property type="term" value="F:protein dimerization activity"/>
    <property type="evidence" value="ECO:0007669"/>
    <property type="project" value="InterPro"/>
</dbReference>
<evidence type="ECO:0000256" key="5">
    <source>
        <dbReference type="ARBA" id="ARBA00023242"/>
    </source>
</evidence>
<evidence type="ECO:0000256" key="6">
    <source>
        <dbReference type="SAM" id="MobiDB-lite"/>
    </source>
</evidence>
<evidence type="ECO:0000256" key="4">
    <source>
        <dbReference type="ARBA" id="ARBA00023163"/>
    </source>
</evidence>
<dbReference type="GO" id="GO:0003700">
    <property type="term" value="F:DNA-binding transcription factor activity"/>
    <property type="evidence" value="ECO:0007669"/>
    <property type="project" value="InterPro"/>
</dbReference>